<dbReference type="EMBL" id="BGPR01002674">
    <property type="protein sequence ID" value="GBM77202.1"/>
    <property type="molecule type" value="Genomic_DNA"/>
</dbReference>
<organism evidence="2 3">
    <name type="scientific">Araneus ventricosus</name>
    <name type="common">Orbweaver spider</name>
    <name type="synonym">Epeira ventricosa</name>
    <dbReference type="NCBI Taxonomy" id="182803"/>
    <lineage>
        <taxon>Eukaryota</taxon>
        <taxon>Metazoa</taxon>
        <taxon>Ecdysozoa</taxon>
        <taxon>Arthropoda</taxon>
        <taxon>Chelicerata</taxon>
        <taxon>Arachnida</taxon>
        <taxon>Araneae</taxon>
        <taxon>Araneomorphae</taxon>
        <taxon>Entelegynae</taxon>
        <taxon>Araneoidea</taxon>
        <taxon>Araneidae</taxon>
        <taxon>Araneus</taxon>
    </lineage>
</organism>
<sequence>MERKDGYAFREWFVFLLLLSVSLTWLFPTVTPFKKKPVRLVEFRRAAIQHAICSPATLPRNDLVLRSVLVPECKRSQVVEYGFVVSPWNCSPTSTK</sequence>
<feature type="transmembrane region" description="Helical" evidence="1">
    <location>
        <begin position="12"/>
        <end position="30"/>
    </location>
</feature>
<protein>
    <submittedName>
        <fullName evidence="2">Uncharacterized protein</fullName>
    </submittedName>
</protein>
<evidence type="ECO:0000313" key="3">
    <source>
        <dbReference type="Proteomes" id="UP000499080"/>
    </source>
</evidence>
<accession>A0A4Y2IIY9</accession>
<gene>
    <name evidence="2" type="ORF">AVEN_244055_1</name>
</gene>
<proteinExistence type="predicted"/>
<evidence type="ECO:0000313" key="2">
    <source>
        <dbReference type="EMBL" id="GBM77202.1"/>
    </source>
</evidence>
<dbReference type="Proteomes" id="UP000499080">
    <property type="component" value="Unassembled WGS sequence"/>
</dbReference>
<comment type="caution">
    <text evidence="2">The sequence shown here is derived from an EMBL/GenBank/DDBJ whole genome shotgun (WGS) entry which is preliminary data.</text>
</comment>
<keyword evidence="1" id="KW-1133">Transmembrane helix</keyword>
<keyword evidence="1" id="KW-0812">Transmembrane</keyword>
<keyword evidence="3" id="KW-1185">Reference proteome</keyword>
<dbReference type="AlphaFoldDB" id="A0A4Y2IIY9"/>
<evidence type="ECO:0000256" key="1">
    <source>
        <dbReference type="SAM" id="Phobius"/>
    </source>
</evidence>
<name>A0A4Y2IIY9_ARAVE</name>
<keyword evidence="1" id="KW-0472">Membrane</keyword>
<reference evidence="2 3" key="1">
    <citation type="journal article" date="2019" name="Sci. Rep.">
        <title>Orb-weaving spider Araneus ventricosus genome elucidates the spidroin gene catalogue.</title>
        <authorList>
            <person name="Kono N."/>
            <person name="Nakamura H."/>
            <person name="Ohtoshi R."/>
            <person name="Moran D.A.P."/>
            <person name="Shinohara A."/>
            <person name="Yoshida Y."/>
            <person name="Fujiwara M."/>
            <person name="Mori M."/>
            <person name="Tomita M."/>
            <person name="Arakawa K."/>
        </authorList>
    </citation>
    <scope>NUCLEOTIDE SEQUENCE [LARGE SCALE GENOMIC DNA]</scope>
</reference>